<keyword evidence="1" id="KW-1133">Transmembrane helix</keyword>
<proteinExistence type="predicted"/>
<dbReference type="EMBL" id="MCOG01001652">
    <property type="protein sequence ID" value="ORX77243.1"/>
    <property type="molecule type" value="Genomic_DNA"/>
</dbReference>
<accession>A0A1Y1WUQ4</accession>
<comment type="caution">
    <text evidence="3">The sequence shown here is derived from an EMBL/GenBank/DDBJ whole genome shotgun (WGS) entry which is preliminary data.</text>
</comment>
<dbReference type="STRING" id="1754190.A0A1Y1WUQ4"/>
<sequence length="276" mass="32015">MFENKIYLSLSLLFLLLLSTIKKIYGKEEKNEFYYGDSNFTLKYLTKEYKVEIIKNNSTECPFYSSGPREIYRINNSDDSPSTNENSVVTICDVSFACHRDKCIYYKSPFTTFFINNNTQHSIRFRKENNLNKSLIIHSCLKKDEFCNSSPNDVKCTSNSQCFSNLCDKGRCVINGDYPLKLCRVAYDGDENFSMGCGLDINESCSDHQDCDTQYCSSYARICFNSKLTYRFSPMYQYIIISIGFLVLLMLSVILYLYYINDKPESMSGDDRFSFT</sequence>
<protein>
    <submittedName>
        <fullName evidence="3">Uncharacterized protein</fullName>
    </submittedName>
</protein>
<keyword evidence="2" id="KW-0732">Signal</keyword>
<keyword evidence="4" id="KW-1185">Reference proteome</keyword>
<feature type="signal peptide" evidence="2">
    <location>
        <begin position="1"/>
        <end position="26"/>
    </location>
</feature>
<evidence type="ECO:0000313" key="4">
    <source>
        <dbReference type="Proteomes" id="UP000193920"/>
    </source>
</evidence>
<keyword evidence="1" id="KW-0812">Transmembrane</keyword>
<reference evidence="3 4" key="1">
    <citation type="submission" date="2016-08" db="EMBL/GenBank/DDBJ databases">
        <title>A Parts List for Fungal Cellulosomes Revealed by Comparative Genomics.</title>
        <authorList>
            <consortium name="DOE Joint Genome Institute"/>
            <person name="Haitjema C.H."/>
            <person name="Gilmore S.P."/>
            <person name="Henske J.K."/>
            <person name="Solomon K.V."/>
            <person name="De Groot R."/>
            <person name="Kuo A."/>
            <person name="Mondo S.J."/>
            <person name="Salamov A.A."/>
            <person name="Labutti K."/>
            <person name="Zhao Z."/>
            <person name="Chiniquy J."/>
            <person name="Barry K."/>
            <person name="Brewer H.M."/>
            <person name="Purvine S.O."/>
            <person name="Wright A.T."/>
            <person name="Boxma B."/>
            <person name="Van Alen T."/>
            <person name="Hackstein J.H."/>
            <person name="Baker S.E."/>
            <person name="Grigoriev I.V."/>
            <person name="O'Malley M.A."/>
        </authorList>
    </citation>
    <scope>NUCLEOTIDE SEQUENCE [LARGE SCALE GENOMIC DNA]</scope>
    <source>
        <strain evidence="3 4">G1</strain>
    </source>
</reference>
<evidence type="ECO:0000256" key="1">
    <source>
        <dbReference type="SAM" id="Phobius"/>
    </source>
</evidence>
<feature type="chain" id="PRO_5012282263" evidence="2">
    <location>
        <begin position="27"/>
        <end position="276"/>
    </location>
</feature>
<evidence type="ECO:0000313" key="3">
    <source>
        <dbReference type="EMBL" id="ORX77243.1"/>
    </source>
</evidence>
<organism evidence="3 4">
    <name type="scientific">Neocallimastix californiae</name>
    <dbReference type="NCBI Taxonomy" id="1754190"/>
    <lineage>
        <taxon>Eukaryota</taxon>
        <taxon>Fungi</taxon>
        <taxon>Fungi incertae sedis</taxon>
        <taxon>Chytridiomycota</taxon>
        <taxon>Chytridiomycota incertae sedis</taxon>
        <taxon>Neocallimastigomycetes</taxon>
        <taxon>Neocallimastigales</taxon>
        <taxon>Neocallimastigaceae</taxon>
        <taxon>Neocallimastix</taxon>
    </lineage>
</organism>
<evidence type="ECO:0000256" key="2">
    <source>
        <dbReference type="SAM" id="SignalP"/>
    </source>
</evidence>
<feature type="transmembrane region" description="Helical" evidence="1">
    <location>
        <begin position="235"/>
        <end position="259"/>
    </location>
</feature>
<keyword evidence="1" id="KW-0472">Membrane</keyword>
<dbReference type="Proteomes" id="UP000193920">
    <property type="component" value="Unassembled WGS sequence"/>
</dbReference>
<dbReference type="AlphaFoldDB" id="A0A1Y1WUQ4"/>
<gene>
    <name evidence="3" type="ORF">LY90DRAFT_679810</name>
</gene>
<name>A0A1Y1WUQ4_9FUNG</name>
<dbReference type="OrthoDB" id="2158602at2759"/>